<reference evidence="1" key="1">
    <citation type="submission" date="2023-10" db="EMBL/GenBank/DDBJ databases">
        <title>Whole genome sequencing of actinobacterial strain Amycolatopsis sp. (BCA-696) identifies the underlying plant growth-promoting genes.</title>
        <authorList>
            <person name="Gandham P."/>
            <person name="Vadla N."/>
            <person name="Saji A."/>
            <person name="Srinivas V."/>
            <person name="Ruperao P."/>
            <person name="Selvanayagam S."/>
            <person name="Saxena R.K."/>
            <person name="Rathore A."/>
            <person name="Gopalakrishnan S."/>
            <person name="Thakur V."/>
        </authorList>
    </citation>
    <scope>NUCLEOTIDE SEQUENCE</scope>
    <source>
        <strain evidence="1">BCA-696</strain>
    </source>
</reference>
<sequence>MADEVVRKTELNQLPTDRGQHAVPHEGERIPLRIGAEAGFRKNVDGMNAYARAYAEAQDDGKFGRHLGLTIPILAGAAIPGITVAIILAIATAPEWLIIVGGIGVMLVMAGVLYMYKKLHKD</sequence>
<gene>
    <name evidence="1" type="ORF">LCL61_08800</name>
</gene>
<accession>A0ACD5B8F3</accession>
<keyword evidence="2" id="KW-1185">Reference proteome</keyword>
<name>A0ACD5B8F3_9PSEU</name>
<dbReference type="EMBL" id="CP150484">
    <property type="protein sequence ID" value="WYW15648.1"/>
    <property type="molecule type" value="Genomic_DNA"/>
</dbReference>
<evidence type="ECO:0000313" key="1">
    <source>
        <dbReference type="EMBL" id="WYW15648.1"/>
    </source>
</evidence>
<evidence type="ECO:0000313" key="2">
    <source>
        <dbReference type="Proteomes" id="UP001456344"/>
    </source>
</evidence>
<dbReference type="Proteomes" id="UP001456344">
    <property type="component" value="Chromosome"/>
</dbReference>
<protein>
    <submittedName>
        <fullName evidence="1">Uncharacterized protein</fullName>
    </submittedName>
</protein>
<proteinExistence type="predicted"/>
<organism evidence="1 2">
    <name type="scientific">Amycolatopsis coloradensis</name>
    <dbReference type="NCBI Taxonomy" id="76021"/>
    <lineage>
        <taxon>Bacteria</taxon>
        <taxon>Bacillati</taxon>
        <taxon>Actinomycetota</taxon>
        <taxon>Actinomycetes</taxon>
        <taxon>Pseudonocardiales</taxon>
        <taxon>Pseudonocardiaceae</taxon>
        <taxon>Amycolatopsis</taxon>
    </lineage>
</organism>